<dbReference type="GeneID" id="85391914"/>
<dbReference type="AlphaFoldDB" id="A0AAD8UTN1"/>
<name>A0AAD8UTN1_GLOAC</name>
<evidence type="ECO:0000256" key="1">
    <source>
        <dbReference type="SAM" id="MobiDB-lite"/>
    </source>
</evidence>
<feature type="compositionally biased region" description="Basic and acidic residues" evidence="1">
    <location>
        <begin position="13"/>
        <end position="22"/>
    </location>
</feature>
<dbReference type="EMBL" id="JAHMHS010000035">
    <property type="protein sequence ID" value="KAK1726115.1"/>
    <property type="molecule type" value="Genomic_DNA"/>
</dbReference>
<evidence type="ECO:0000313" key="3">
    <source>
        <dbReference type="Proteomes" id="UP001244207"/>
    </source>
</evidence>
<feature type="region of interest" description="Disordered" evidence="1">
    <location>
        <begin position="1"/>
        <end position="37"/>
    </location>
</feature>
<comment type="caution">
    <text evidence="2">The sequence shown here is derived from an EMBL/GenBank/DDBJ whole genome shotgun (WGS) entry which is preliminary data.</text>
</comment>
<feature type="compositionally biased region" description="Polar residues" evidence="1">
    <location>
        <begin position="1"/>
        <end position="12"/>
    </location>
</feature>
<dbReference type="RefSeq" id="XP_060366170.1">
    <property type="nucleotide sequence ID" value="XM_060508015.1"/>
</dbReference>
<evidence type="ECO:0000313" key="2">
    <source>
        <dbReference type="EMBL" id="KAK1726115.1"/>
    </source>
</evidence>
<protein>
    <submittedName>
        <fullName evidence="2">Uncharacterized protein</fullName>
    </submittedName>
</protein>
<sequence length="64" mass="7292">MPRPNEQASRSLSNERDTRRSGPDSATDSQPWDRVPTFAFHTPMSLRALRRRKADITARPSIKA</sequence>
<reference evidence="2" key="1">
    <citation type="submission" date="2021-12" db="EMBL/GenBank/DDBJ databases">
        <title>Comparative genomics, transcriptomics and evolutionary studies reveal genomic signatures of adaptation to plant cell wall in hemibiotrophic fungi.</title>
        <authorList>
            <consortium name="DOE Joint Genome Institute"/>
            <person name="Baroncelli R."/>
            <person name="Diaz J.F."/>
            <person name="Benocci T."/>
            <person name="Peng M."/>
            <person name="Battaglia E."/>
            <person name="Haridas S."/>
            <person name="Andreopoulos W."/>
            <person name="Labutti K."/>
            <person name="Pangilinan J."/>
            <person name="Floch G.L."/>
            <person name="Makela M.R."/>
            <person name="Henrissat B."/>
            <person name="Grigoriev I.V."/>
            <person name="Crouch J.A."/>
            <person name="De Vries R.P."/>
            <person name="Sukno S.A."/>
            <person name="Thon M.R."/>
        </authorList>
    </citation>
    <scope>NUCLEOTIDE SEQUENCE</scope>
    <source>
        <strain evidence="2">CBS 112980</strain>
    </source>
</reference>
<keyword evidence="3" id="KW-1185">Reference proteome</keyword>
<accession>A0AAD8UTN1</accession>
<organism evidence="2 3">
    <name type="scientific">Glomerella acutata</name>
    <name type="common">Colletotrichum acutatum</name>
    <dbReference type="NCBI Taxonomy" id="27357"/>
    <lineage>
        <taxon>Eukaryota</taxon>
        <taxon>Fungi</taxon>
        <taxon>Dikarya</taxon>
        <taxon>Ascomycota</taxon>
        <taxon>Pezizomycotina</taxon>
        <taxon>Sordariomycetes</taxon>
        <taxon>Hypocreomycetidae</taxon>
        <taxon>Glomerellales</taxon>
        <taxon>Glomerellaceae</taxon>
        <taxon>Colletotrichum</taxon>
        <taxon>Colletotrichum acutatum species complex</taxon>
    </lineage>
</organism>
<dbReference type="Proteomes" id="UP001244207">
    <property type="component" value="Unassembled WGS sequence"/>
</dbReference>
<proteinExistence type="predicted"/>
<gene>
    <name evidence="2" type="ORF">BDZ83DRAFT_617195</name>
</gene>